<dbReference type="Pfam" id="PF08615">
    <property type="entry name" value="RNase_H2_suC"/>
    <property type="match status" value="1"/>
</dbReference>
<sequence length="264" mass="29040">MGTPKLALGAIHNIDDLPKCSPYLMPFHIDYSGQAPISTYLRVEAANETVGAPPRHNAENTTKIGSSTDLDIETTTATAAEDETNPDANSIQKAEMPPTPEPTLLKRVTDATTRFISSFRGRTIHGLKVELPSGYVGVVLRAEGAGETKGKGREMEKTNAKSNGKMKANGKKNATKRKTRSAARAEEDEDYERKDEGDEVNGDAMYIDVDADAEKSLRTLIPSSQFSSFVLWHADNPVDEGRDEFFRSLTEWTRLAAEIHRMEP</sequence>
<feature type="compositionally biased region" description="Basic and acidic residues" evidence="1">
    <location>
        <begin position="146"/>
        <end position="159"/>
    </location>
</feature>
<feature type="region of interest" description="Disordered" evidence="1">
    <location>
        <begin position="146"/>
        <end position="199"/>
    </location>
</feature>
<feature type="compositionally biased region" description="Basic residues" evidence="1">
    <location>
        <begin position="168"/>
        <end position="181"/>
    </location>
</feature>
<dbReference type="GO" id="GO:0032299">
    <property type="term" value="C:ribonuclease H2 complex"/>
    <property type="evidence" value="ECO:0007669"/>
    <property type="project" value="InterPro"/>
</dbReference>
<name>A0A369J9C2_HYPMA</name>
<reference evidence="2" key="1">
    <citation type="submission" date="2018-04" db="EMBL/GenBank/DDBJ databases">
        <title>Whole genome sequencing of Hypsizygus marmoreus.</title>
        <authorList>
            <person name="Choi I.-G."/>
            <person name="Min B."/>
            <person name="Kim J.-G."/>
            <person name="Kim S."/>
            <person name="Oh Y.-L."/>
            <person name="Kong W.-S."/>
            <person name="Park H."/>
            <person name="Jeong J."/>
            <person name="Song E.-S."/>
        </authorList>
    </citation>
    <scope>NUCLEOTIDE SEQUENCE [LARGE SCALE GENOMIC DNA]</scope>
    <source>
        <strain evidence="2">51987-8</strain>
    </source>
</reference>
<proteinExistence type="predicted"/>
<keyword evidence="3" id="KW-1185">Reference proteome</keyword>
<evidence type="ECO:0000256" key="1">
    <source>
        <dbReference type="SAM" id="MobiDB-lite"/>
    </source>
</evidence>
<evidence type="ECO:0000313" key="3">
    <source>
        <dbReference type="Proteomes" id="UP000076154"/>
    </source>
</evidence>
<dbReference type="PANTHER" id="PTHR47204">
    <property type="entry name" value="OS02G0168900 PROTEIN"/>
    <property type="match status" value="1"/>
</dbReference>
<dbReference type="AlphaFoldDB" id="A0A369J9C2"/>
<dbReference type="InParanoid" id="A0A369J9C2"/>
<dbReference type="GO" id="GO:0006401">
    <property type="term" value="P:RNA catabolic process"/>
    <property type="evidence" value="ECO:0007669"/>
    <property type="project" value="InterPro"/>
</dbReference>
<dbReference type="InterPro" id="IPR013924">
    <property type="entry name" value="RNase_H2_suC"/>
</dbReference>
<comment type="caution">
    <text evidence="2">The sequence shown here is derived from an EMBL/GenBank/DDBJ whole genome shotgun (WGS) entry which is preliminary data.</text>
</comment>
<accession>A0A369J9C2</accession>
<dbReference type="EMBL" id="LUEZ02000101">
    <property type="protein sequence ID" value="RDB18478.1"/>
    <property type="molecule type" value="Genomic_DNA"/>
</dbReference>
<feature type="region of interest" description="Disordered" evidence="1">
    <location>
        <begin position="77"/>
        <end position="104"/>
    </location>
</feature>
<evidence type="ECO:0000313" key="2">
    <source>
        <dbReference type="EMBL" id="RDB18478.1"/>
    </source>
</evidence>
<organism evidence="2 3">
    <name type="scientific">Hypsizygus marmoreus</name>
    <name type="common">White beech mushroom</name>
    <name type="synonym">Agaricus marmoreus</name>
    <dbReference type="NCBI Taxonomy" id="39966"/>
    <lineage>
        <taxon>Eukaryota</taxon>
        <taxon>Fungi</taxon>
        <taxon>Dikarya</taxon>
        <taxon>Basidiomycota</taxon>
        <taxon>Agaricomycotina</taxon>
        <taxon>Agaricomycetes</taxon>
        <taxon>Agaricomycetidae</taxon>
        <taxon>Agaricales</taxon>
        <taxon>Tricholomatineae</taxon>
        <taxon>Lyophyllaceae</taxon>
        <taxon>Hypsizygus</taxon>
    </lineage>
</organism>
<gene>
    <name evidence="2" type="ORF">Hypma_000313</name>
</gene>
<dbReference type="Proteomes" id="UP000076154">
    <property type="component" value="Unassembled WGS sequence"/>
</dbReference>
<dbReference type="OrthoDB" id="6222486at2759"/>
<dbReference type="PANTHER" id="PTHR47204:SF1">
    <property type="entry name" value="RIBONUCLEASE H2 SUBUNIT C"/>
    <property type="match status" value="1"/>
</dbReference>
<protein>
    <submittedName>
        <fullName evidence="2">Uncharacterized protein</fullName>
    </submittedName>
</protein>
<dbReference type="STRING" id="39966.A0A369J9C2"/>
<dbReference type="Gene3D" id="2.40.128.680">
    <property type="match status" value="1"/>
</dbReference>